<dbReference type="PANTHER" id="PTHR31480">
    <property type="entry name" value="BIFUNCTIONAL LYCOPENE CYCLASE/PHYTOENE SYNTHASE"/>
    <property type="match status" value="1"/>
</dbReference>
<dbReference type="HOGENOM" id="CLU_037269_2_0_1"/>
<sequence length="432" mass="48253">MQALGVRAASSRGGLAWGDSVLGGGTEFRSSGDGNGALLAGKLRKKVRNATCVTSYSAPRAVLKEAGVLTRERDSFRTQSSVTTEPPGRNFLSAEQKVFEVVQKQAAMVDEQQRRSGILLQDVRPDLNAGTAAELLDEAYVRCGEVCAEYAKTFYLGTKLMTPERQRAIWAIYVWCRRTDELVDGPNASRITPTALDRWEDRLEDIFRGQPYDMLDAALADTVTKFPVDIQPFRDMIDGMRMDLVKSRYANFDELYLYCYNVAGTVGLMSVPVMGIAPESKATTESIYSNALALGIANQLTNILRDVGEDARRGRVYLPQDELARFGLSDADIFVGKVTDKWRAFMKDQIKRARVFFVEAEKGVRELDKDSRWPVWSALILYQQILDAIEANDYDNFTKRAYVGKWKKLASLPIAYGRALVPPPDALPRLAR</sequence>
<evidence type="ECO:0000313" key="8">
    <source>
        <dbReference type="EnsemblPlants" id="Pp3c24_10180V3.1"/>
    </source>
</evidence>
<keyword evidence="4" id="KW-0808">Transferase</keyword>
<dbReference type="InterPro" id="IPR002060">
    <property type="entry name" value="Squ/phyt_synthse"/>
</dbReference>
<dbReference type="SFLD" id="SFLDG01212">
    <property type="entry name" value="Phytoene_synthase_like"/>
    <property type="match status" value="1"/>
</dbReference>
<dbReference type="STRING" id="3218.A9TAZ6"/>
<dbReference type="FunCoup" id="A9TAZ6">
    <property type="interactions" value="354"/>
</dbReference>
<organism evidence="7">
    <name type="scientific">Physcomitrium patens</name>
    <name type="common">Spreading-leaved earth moss</name>
    <name type="synonym">Physcomitrella patens</name>
    <dbReference type="NCBI Taxonomy" id="3218"/>
    <lineage>
        <taxon>Eukaryota</taxon>
        <taxon>Viridiplantae</taxon>
        <taxon>Streptophyta</taxon>
        <taxon>Embryophyta</taxon>
        <taxon>Bryophyta</taxon>
        <taxon>Bryophytina</taxon>
        <taxon>Bryopsida</taxon>
        <taxon>Funariidae</taxon>
        <taxon>Funariales</taxon>
        <taxon>Funariaceae</taxon>
        <taxon>Physcomitrium</taxon>
    </lineage>
</organism>
<reference evidence="7 9" key="1">
    <citation type="journal article" date="2008" name="Science">
        <title>The Physcomitrella genome reveals evolutionary insights into the conquest of land by plants.</title>
        <authorList>
            <person name="Rensing S."/>
            <person name="Lang D."/>
            <person name="Zimmer A."/>
            <person name="Terry A."/>
            <person name="Salamov A."/>
            <person name="Shapiro H."/>
            <person name="Nishiyama T."/>
            <person name="Perroud P.-F."/>
            <person name="Lindquist E."/>
            <person name="Kamisugi Y."/>
            <person name="Tanahashi T."/>
            <person name="Sakakibara K."/>
            <person name="Fujita T."/>
            <person name="Oishi K."/>
            <person name="Shin-I T."/>
            <person name="Kuroki Y."/>
            <person name="Toyoda A."/>
            <person name="Suzuki Y."/>
            <person name="Hashimoto A."/>
            <person name="Yamaguchi K."/>
            <person name="Sugano A."/>
            <person name="Kohara Y."/>
            <person name="Fujiyama A."/>
            <person name="Anterola A."/>
            <person name="Aoki S."/>
            <person name="Ashton N."/>
            <person name="Barbazuk W.B."/>
            <person name="Barker E."/>
            <person name="Bennetzen J."/>
            <person name="Bezanilla M."/>
            <person name="Blankenship R."/>
            <person name="Cho S.H."/>
            <person name="Dutcher S."/>
            <person name="Estelle M."/>
            <person name="Fawcett J.A."/>
            <person name="Gundlach H."/>
            <person name="Hanada K."/>
            <person name="Heyl A."/>
            <person name="Hicks K.A."/>
            <person name="Hugh J."/>
            <person name="Lohr M."/>
            <person name="Mayer K."/>
            <person name="Melkozernov A."/>
            <person name="Murata T."/>
            <person name="Nelson D."/>
            <person name="Pils B."/>
            <person name="Prigge M."/>
            <person name="Reiss B."/>
            <person name="Renner T."/>
            <person name="Rombauts S."/>
            <person name="Rushton P."/>
            <person name="Sanderfoot A."/>
            <person name="Schween G."/>
            <person name="Shiu S.-H."/>
            <person name="Stueber K."/>
            <person name="Theodoulou F.L."/>
            <person name="Tu H."/>
            <person name="Van de Peer Y."/>
            <person name="Verrier P.J."/>
            <person name="Waters E."/>
            <person name="Wood A."/>
            <person name="Yang L."/>
            <person name="Cove D."/>
            <person name="Cuming A."/>
            <person name="Hasebe M."/>
            <person name="Lucas S."/>
            <person name="Mishler D.B."/>
            <person name="Reski R."/>
            <person name="Grigoriev I."/>
            <person name="Quatrano R.S."/>
            <person name="Boore J.L."/>
        </authorList>
    </citation>
    <scope>NUCLEOTIDE SEQUENCE [LARGE SCALE GENOMIC DNA]</scope>
    <source>
        <strain evidence="8 9">cv. Gransden 2004</strain>
    </source>
</reference>
<evidence type="ECO:0000256" key="5">
    <source>
        <dbReference type="ARBA" id="ARBA00022746"/>
    </source>
</evidence>
<name>A9TAZ6_PHYPA</name>
<evidence type="ECO:0000313" key="7">
    <source>
        <dbReference type="EMBL" id="PNR28287.1"/>
    </source>
</evidence>
<dbReference type="FunFam" id="1.10.600.10:FF:000004">
    <property type="entry name" value="Phytoene synthase chloroplastic"/>
    <property type="match status" value="1"/>
</dbReference>
<dbReference type="Pfam" id="PF00494">
    <property type="entry name" value="SQS_PSY"/>
    <property type="match status" value="1"/>
</dbReference>
<dbReference type="AlphaFoldDB" id="A9TAZ6"/>
<evidence type="ECO:0000256" key="3">
    <source>
        <dbReference type="ARBA" id="ARBA00012396"/>
    </source>
</evidence>
<dbReference type="GO" id="GO:0009536">
    <property type="term" value="C:plastid"/>
    <property type="evidence" value="ECO:0007669"/>
    <property type="project" value="UniProtKB-ARBA"/>
</dbReference>
<proteinExistence type="inferred from homology"/>
<dbReference type="PROSITE" id="PS01044">
    <property type="entry name" value="SQUALEN_PHYTOEN_SYN_1"/>
    <property type="match status" value="1"/>
</dbReference>
<dbReference type="PROSITE" id="PS01045">
    <property type="entry name" value="SQUALEN_PHYTOEN_SYN_2"/>
    <property type="match status" value="1"/>
</dbReference>
<dbReference type="EnsemblPlants" id="Pp3c24_10180V3.2">
    <property type="protein sequence ID" value="Pp3c24_10180V3.2"/>
    <property type="gene ID" value="Pp3c24_10180"/>
</dbReference>
<dbReference type="GO" id="GO:0016117">
    <property type="term" value="P:carotenoid biosynthetic process"/>
    <property type="evidence" value="ECO:0000318"/>
    <property type="project" value="GO_Central"/>
</dbReference>
<dbReference type="SFLD" id="SFLDG01018">
    <property type="entry name" value="Squalene/Phytoene_Synthase_Lik"/>
    <property type="match status" value="1"/>
</dbReference>
<dbReference type="InterPro" id="IPR044843">
    <property type="entry name" value="Trans_IPPS_bact-type"/>
</dbReference>
<dbReference type="SFLD" id="SFLDS00005">
    <property type="entry name" value="Isoprenoid_Synthase_Type_I"/>
    <property type="match status" value="1"/>
</dbReference>
<dbReference type="SUPFAM" id="SSF48576">
    <property type="entry name" value="Terpenoid synthases"/>
    <property type="match status" value="1"/>
</dbReference>
<keyword evidence="6" id="KW-0414">Isoprene biosynthesis</keyword>
<dbReference type="InterPro" id="IPR008949">
    <property type="entry name" value="Isoprenoid_synthase_dom_sf"/>
</dbReference>
<dbReference type="Gene3D" id="1.10.600.10">
    <property type="entry name" value="Farnesyl Diphosphate Synthase"/>
    <property type="match status" value="1"/>
</dbReference>
<protein>
    <recommendedName>
        <fullName evidence="3">15-cis-phytoene synthase</fullName>
        <ecNumber evidence="3">2.5.1.32</ecNumber>
    </recommendedName>
</protein>
<dbReference type="RefSeq" id="XP_024364242.1">
    <property type="nucleotide sequence ID" value="XM_024508474.2"/>
</dbReference>
<dbReference type="GO" id="GO:0004311">
    <property type="term" value="F:geranylgeranyl diphosphate synthase activity"/>
    <property type="evidence" value="ECO:0007669"/>
    <property type="project" value="InterPro"/>
</dbReference>
<accession>A9TAZ6</accession>
<dbReference type="InterPro" id="IPR033904">
    <property type="entry name" value="Trans_IPPS_HH"/>
</dbReference>
<dbReference type="GO" id="GO:0046905">
    <property type="term" value="F:15-cis-phytoene synthase activity"/>
    <property type="evidence" value="ECO:0000318"/>
    <property type="project" value="GO_Central"/>
</dbReference>
<dbReference type="Gramene" id="Pp3c24_10180V3.1">
    <property type="protein sequence ID" value="Pp3c24_10180V3.1"/>
    <property type="gene ID" value="Pp3c24_10180"/>
</dbReference>
<dbReference type="GO" id="GO:0051996">
    <property type="term" value="F:squalene synthase [NAD(P)H] activity"/>
    <property type="evidence" value="ECO:0007669"/>
    <property type="project" value="InterPro"/>
</dbReference>
<dbReference type="Gramene" id="Pp3c24_10180V3.2">
    <property type="protein sequence ID" value="Pp3c24_10180V3.2"/>
    <property type="gene ID" value="Pp3c24_10180"/>
</dbReference>
<dbReference type="EMBL" id="ABEU02000024">
    <property type="protein sequence ID" value="PNR28287.1"/>
    <property type="molecule type" value="Genomic_DNA"/>
</dbReference>
<evidence type="ECO:0000313" key="9">
    <source>
        <dbReference type="Proteomes" id="UP000006727"/>
    </source>
</evidence>
<reference evidence="8" key="3">
    <citation type="submission" date="2020-12" db="UniProtKB">
        <authorList>
            <consortium name="EnsemblPlants"/>
        </authorList>
    </citation>
    <scope>IDENTIFICATION</scope>
</reference>
<evidence type="ECO:0000256" key="6">
    <source>
        <dbReference type="ARBA" id="ARBA00023229"/>
    </source>
</evidence>
<dbReference type="PaxDb" id="3218-PP1S196_120V6.2"/>
<dbReference type="OrthoDB" id="6600518at2759"/>
<gene>
    <name evidence="8" type="primary">LOC112276781</name>
    <name evidence="7" type="ORF">PHYPA_028879</name>
</gene>
<dbReference type="GeneID" id="112276781"/>
<keyword evidence="5" id="KW-0125">Carotenoid biosynthesis</keyword>
<reference evidence="7 9" key="2">
    <citation type="journal article" date="2018" name="Plant J.">
        <title>The Physcomitrella patens chromosome-scale assembly reveals moss genome structure and evolution.</title>
        <authorList>
            <person name="Lang D."/>
            <person name="Ullrich K.K."/>
            <person name="Murat F."/>
            <person name="Fuchs J."/>
            <person name="Jenkins J."/>
            <person name="Haas F.B."/>
            <person name="Piednoel M."/>
            <person name="Gundlach H."/>
            <person name="Van Bel M."/>
            <person name="Meyberg R."/>
            <person name="Vives C."/>
            <person name="Morata J."/>
            <person name="Symeonidi A."/>
            <person name="Hiss M."/>
            <person name="Muchero W."/>
            <person name="Kamisugi Y."/>
            <person name="Saleh O."/>
            <person name="Blanc G."/>
            <person name="Decker E.L."/>
            <person name="van Gessel N."/>
            <person name="Grimwood J."/>
            <person name="Hayes R.D."/>
            <person name="Graham S.W."/>
            <person name="Gunter L.E."/>
            <person name="McDaniel S.F."/>
            <person name="Hoernstein S.N.W."/>
            <person name="Larsson A."/>
            <person name="Li F.W."/>
            <person name="Perroud P.F."/>
            <person name="Phillips J."/>
            <person name="Ranjan P."/>
            <person name="Rokshar D.S."/>
            <person name="Rothfels C.J."/>
            <person name="Schneider L."/>
            <person name="Shu S."/>
            <person name="Stevenson D.W."/>
            <person name="Thummler F."/>
            <person name="Tillich M."/>
            <person name="Villarreal Aguilar J.C."/>
            <person name="Widiez T."/>
            <person name="Wong G.K."/>
            <person name="Wymore A."/>
            <person name="Zhang Y."/>
            <person name="Zimmer A.D."/>
            <person name="Quatrano R.S."/>
            <person name="Mayer K.F.X."/>
            <person name="Goodstein D."/>
            <person name="Casacuberta J.M."/>
            <person name="Vandepoele K."/>
            <person name="Reski R."/>
            <person name="Cuming A.C."/>
            <person name="Tuskan G.A."/>
            <person name="Maumus F."/>
            <person name="Salse J."/>
            <person name="Schmutz J."/>
            <person name="Rensing S.A."/>
        </authorList>
    </citation>
    <scope>NUCLEOTIDE SEQUENCE [LARGE SCALE GENOMIC DNA]</scope>
    <source>
        <strain evidence="8 9">cv. Gransden 2004</strain>
    </source>
</reference>
<dbReference type="CDD" id="cd00683">
    <property type="entry name" value="Trans_IPPS_HH"/>
    <property type="match status" value="1"/>
</dbReference>
<dbReference type="Gramene" id="Pp3c24_10180V3.3">
    <property type="protein sequence ID" value="Pp3c24_10180V3.3"/>
    <property type="gene ID" value="Pp3c24_10180"/>
</dbReference>
<dbReference type="OMA" id="NTWINTI"/>
<keyword evidence="9" id="KW-1185">Reference proteome</keyword>
<dbReference type="EC" id="2.5.1.32" evidence="3"/>
<dbReference type="InterPro" id="IPR019845">
    <property type="entry name" value="Squalene/phytoene_synthase_CS"/>
</dbReference>
<evidence type="ECO:0000256" key="1">
    <source>
        <dbReference type="ARBA" id="ARBA00001805"/>
    </source>
</evidence>
<evidence type="ECO:0000256" key="2">
    <source>
        <dbReference type="ARBA" id="ARBA00006251"/>
    </source>
</evidence>
<dbReference type="Proteomes" id="UP000006727">
    <property type="component" value="Chromosome 24"/>
</dbReference>
<dbReference type="KEGG" id="ppp:112276781"/>
<comment type="catalytic activity">
    <reaction evidence="1">
        <text>2 (2E,6E,10E)-geranylgeranyl diphosphate = 15-cis-phytoene + 2 diphosphate</text>
        <dbReference type="Rhea" id="RHEA:34475"/>
        <dbReference type="ChEBI" id="CHEBI:27787"/>
        <dbReference type="ChEBI" id="CHEBI:33019"/>
        <dbReference type="ChEBI" id="CHEBI:58756"/>
        <dbReference type="EC" id="2.5.1.32"/>
    </reaction>
</comment>
<dbReference type="EnsemblPlants" id="Pp3c24_10180V3.1">
    <property type="protein sequence ID" value="Pp3c24_10180V3.1"/>
    <property type="gene ID" value="Pp3c24_10180"/>
</dbReference>
<dbReference type="EnsemblPlants" id="Pp3c24_10180V3.3">
    <property type="protein sequence ID" value="Pp3c24_10180V3.3"/>
    <property type="gene ID" value="Pp3c24_10180"/>
</dbReference>
<comment type="similarity">
    <text evidence="2">Belongs to the phytoene/squalene synthase family.</text>
</comment>
<evidence type="ECO:0000256" key="4">
    <source>
        <dbReference type="ARBA" id="ARBA00022679"/>
    </source>
</evidence>
<dbReference type="eggNOG" id="KOG1459">
    <property type="taxonomic scope" value="Eukaryota"/>
</dbReference>